<evidence type="ECO:0000256" key="2">
    <source>
        <dbReference type="SAM" id="Phobius"/>
    </source>
</evidence>
<reference evidence="4 5" key="1">
    <citation type="submission" date="2022-07" db="EMBL/GenBank/DDBJ databases">
        <title>Novel species in genus cellulomonas.</title>
        <authorList>
            <person name="Ye L."/>
        </authorList>
    </citation>
    <scope>NUCLEOTIDE SEQUENCE [LARGE SCALE GENOMIC DNA]</scope>
    <source>
        <strain evidence="5">zg-B89</strain>
    </source>
</reference>
<organism evidence="4 5">
    <name type="scientific">Cellulomonas xiejunii</name>
    <dbReference type="NCBI Taxonomy" id="2968083"/>
    <lineage>
        <taxon>Bacteria</taxon>
        <taxon>Bacillati</taxon>
        <taxon>Actinomycetota</taxon>
        <taxon>Actinomycetes</taxon>
        <taxon>Micrococcales</taxon>
        <taxon>Cellulomonadaceae</taxon>
        <taxon>Cellulomonas</taxon>
    </lineage>
</organism>
<keyword evidence="5" id="KW-1185">Reference proteome</keyword>
<name>A0ABY5KRW0_9CELL</name>
<evidence type="ECO:0000313" key="5">
    <source>
        <dbReference type="Proteomes" id="UP001316384"/>
    </source>
</evidence>
<protein>
    <submittedName>
        <fullName evidence="4">DUF1648 domain-containing protein</fullName>
    </submittedName>
</protein>
<evidence type="ECO:0000256" key="1">
    <source>
        <dbReference type="SAM" id="MobiDB-lite"/>
    </source>
</evidence>
<keyword evidence="2" id="KW-1133">Transmembrane helix</keyword>
<evidence type="ECO:0000313" key="4">
    <source>
        <dbReference type="EMBL" id="UUI73160.1"/>
    </source>
</evidence>
<accession>A0ABY5KRW0</accession>
<feature type="transmembrane region" description="Helical" evidence="2">
    <location>
        <begin position="188"/>
        <end position="207"/>
    </location>
</feature>
<feature type="region of interest" description="Disordered" evidence="1">
    <location>
        <begin position="159"/>
        <end position="178"/>
    </location>
</feature>
<feature type="transmembrane region" description="Helical" evidence="2">
    <location>
        <begin position="213"/>
        <end position="233"/>
    </location>
</feature>
<gene>
    <name evidence="4" type="ORF">NP048_06910</name>
</gene>
<feature type="transmembrane region" description="Helical" evidence="2">
    <location>
        <begin position="128"/>
        <end position="151"/>
    </location>
</feature>
<keyword evidence="2" id="KW-0472">Membrane</keyword>
<sequence length="331" mass="34116">MTAPRPTPPHRLATTVTTLVVPLLLLLATVVVALSWTPRLPDPLAVHWDASMRPDGFGSLKDAIAIPLLFVPLFALGMWALAFWAGRDDSVRRLSAGFATGLAVLVSVVVLGSLSVQLDLADAADAPGIGHVTVWAFGGGILAGVLAALVVPRGRPMPSDAPVDPSAPRTNLAPGEPAAWSRSVTSPAGAWVGAVAVLVNVVLALVLRTPAMLLVGAGIALLLVSTLVLHVSVDGRGLVARSPLGWPAVRVPLDEVVAARATQVDPFGEFGGWGYRVGAGGRAGFVLRKGEAIQVERTGGRVMVVTVDDAPTAAALLNTLADRARSTTTAR</sequence>
<dbReference type="Proteomes" id="UP001316384">
    <property type="component" value="Chromosome"/>
</dbReference>
<keyword evidence="2" id="KW-0812">Transmembrane</keyword>
<evidence type="ECO:0000259" key="3">
    <source>
        <dbReference type="Pfam" id="PF07853"/>
    </source>
</evidence>
<dbReference type="EMBL" id="CP101987">
    <property type="protein sequence ID" value="UUI73160.1"/>
    <property type="molecule type" value="Genomic_DNA"/>
</dbReference>
<proteinExistence type="predicted"/>
<feature type="domain" description="DUF1648" evidence="3">
    <location>
        <begin position="24"/>
        <end position="70"/>
    </location>
</feature>
<dbReference type="InterPro" id="IPR012867">
    <property type="entry name" value="DUF1648"/>
</dbReference>
<dbReference type="Pfam" id="PF07853">
    <property type="entry name" value="DUF1648"/>
    <property type="match status" value="1"/>
</dbReference>
<feature type="transmembrane region" description="Helical" evidence="2">
    <location>
        <begin position="96"/>
        <end position="116"/>
    </location>
</feature>
<feature type="transmembrane region" description="Helical" evidence="2">
    <location>
        <begin position="64"/>
        <end position="84"/>
    </location>
</feature>
<dbReference type="RefSeq" id="WP_227577471.1">
    <property type="nucleotide sequence ID" value="NZ_CP101987.1"/>
</dbReference>
<feature type="transmembrane region" description="Helical" evidence="2">
    <location>
        <begin position="12"/>
        <end position="36"/>
    </location>
</feature>